<dbReference type="FunFam" id="2.70.98.30:FF:000001">
    <property type="entry name" value="alpha-mannosidase 2C1 isoform X2"/>
    <property type="match status" value="1"/>
</dbReference>
<evidence type="ECO:0000256" key="8">
    <source>
        <dbReference type="ARBA" id="ARBA00071615"/>
    </source>
</evidence>
<dbReference type="Gene3D" id="1.20.1270.50">
    <property type="entry name" value="Glycoside hydrolase family 38, central domain"/>
    <property type="match status" value="1"/>
</dbReference>
<evidence type="ECO:0000256" key="6">
    <source>
        <dbReference type="ARBA" id="ARBA00023295"/>
    </source>
</evidence>
<dbReference type="GO" id="GO:0046872">
    <property type="term" value="F:metal ion binding"/>
    <property type="evidence" value="ECO:0007669"/>
    <property type="project" value="UniProtKB-KW"/>
</dbReference>
<dbReference type="SMART" id="SM00872">
    <property type="entry name" value="Alpha-mann_mid"/>
    <property type="match status" value="1"/>
</dbReference>
<dbReference type="InterPro" id="IPR027291">
    <property type="entry name" value="Glyco_hydro_38_N_sf"/>
</dbReference>
<dbReference type="SUPFAM" id="SSF88688">
    <property type="entry name" value="Families 57/38 glycoside transferase middle domain"/>
    <property type="match status" value="1"/>
</dbReference>
<dbReference type="InterPro" id="IPR011330">
    <property type="entry name" value="Glyco_hydro/deAcase_b/a-brl"/>
</dbReference>
<comment type="function">
    <text evidence="7">Degrades free oligosaccharides in the vacuole.</text>
</comment>
<evidence type="ECO:0000313" key="10">
    <source>
        <dbReference type="EMBL" id="RKP32462.1"/>
    </source>
</evidence>
<dbReference type="InterPro" id="IPR011013">
    <property type="entry name" value="Gal_mutarotase_sf_dom"/>
</dbReference>
<keyword evidence="11" id="KW-1185">Reference proteome</keyword>
<keyword evidence="5" id="KW-0378">Hydrolase</keyword>
<evidence type="ECO:0000256" key="4">
    <source>
        <dbReference type="ARBA" id="ARBA00022723"/>
    </source>
</evidence>
<keyword evidence="4" id="KW-0479">Metal-binding</keyword>
<gene>
    <name evidence="10" type="ORF">METBISCDRAFT_12016</name>
</gene>
<reference evidence="11" key="1">
    <citation type="journal article" date="2018" name="Nat. Microbiol.">
        <title>Leveraging single-cell genomics to expand the fungal tree of life.</title>
        <authorList>
            <person name="Ahrendt S.R."/>
            <person name="Quandt C.A."/>
            <person name="Ciobanu D."/>
            <person name="Clum A."/>
            <person name="Salamov A."/>
            <person name="Andreopoulos B."/>
            <person name="Cheng J.F."/>
            <person name="Woyke T."/>
            <person name="Pelin A."/>
            <person name="Henrissat B."/>
            <person name="Reynolds N.K."/>
            <person name="Benny G.L."/>
            <person name="Smith M.E."/>
            <person name="James T.Y."/>
            <person name="Grigoriev I.V."/>
        </authorList>
    </citation>
    <scope>NUCLEOTIDE SEQUENCE [LARGE SCALE GENOMIC DNA]</scope>
    <source>
        <strain evidence="11">Baker2002</strain>
    </source>
</reference>
<evidence type="ECO:0000259" key="9">
    <source>
        <dbReference type="SMART" id="SM00872"/>
    </source>
</evidence>
<dbReference type="Pfam" id="PF09261">
    <property type="entry name" value="Alpha-mann_mid"/>
    <property type="match status" value="1"/>
</dbReference>
<dbReference type="InterPro" id="IPR000602">
    <property type="entry name" value="Glyco_hydro_38_N"/>
</dbReference>
<accession>A0A4P9ZJ01</accession>
<dbReference type="Pfam" id="PF01074">
    <property type="entry name" value="Glyco_hydro_38N"/>
    <property type="match status" value="1"/>
</dbReference>
<dbReference type="GO" id="GO:0009313">
    <property type="term" value="P:oligosaccharide catabolic process"/>
    <property type="evidence" value="ECO:0007669"/>
    <property type="project" value="TreeGrafter"/>
</dbReference>
<evidence type="ECO:0000256" key="3">
    <source>
        <dbReference type="ARBA" id="ARBA00012752"/>
    </source>
</evidence>
<dbReference type="FunFam" id="1.20.1270.50:FF:000004">
    <property type="entry name" value="alpha-mannosidase 2C1 isoform X1"/>
    <property type="match status" value="1"/>
</dbReference>
<dbReference type="GO" id="GO:0004559">
    <property type="term" value="F:alpha-mannosidase activity"/>
    <property type="evidence" value="ECO:0007669"/>
    <property type="project" value="UniProtKB-EC"/>
</dbReference>
<name>A0A4P9ZJ01_9ASCO</name>
<proteinExistence type="inferred from homology"/>
<dbReference type="GO" id="GO:0006013">
    <property type="term" value="P:mannose metabolic process"/>
    <property type="evidence" value="ECO:0007669"/>
    <property type="project" value="InterPro"/>
</dbReference>
<evidence type="ECO:0000256" key="5">
    <source>
        <dbReference type="ARBA" id="ARBA00022801"/>
    </source>
</evidence>
<sequence length="1097" mass="125245">MSYNKVNLQPTFKPIDNLFLDRLRHFIDSGGRYSSTNLPKFYDYARVDSESDYIDLKVWRVPDDKDGKTARPLFRDINFDSIKWEDAHKGNSYGPSWKTFWFKIEWIIPKDWLLKNTDIYFDFNCDCEGLIYTRKGVPLQAFSGSERTIFNLTEDMKVEGKQRFYLEIACNGMFGNGEDGLPDENRYFRLSTCDLVFPDVNARKLHLDYWEITDLAREADHGATKHQAALVATKIMETFDEKDRSSILKCRKLAQTILGPDVDSDEVYHHNALDKIDVYGVGNCHIDTAWLWPFAETRRKIVRSWTTQLKLAEEYPEYIFVASQMQQFKWLKQDHPDVLKRIKEKFTINQFLPIGGSWVEHDTNMPGGESLIRQFLLGQKWLIDEFGAAATIFWLPDTFGYSSQIPQICQICGLDKFLTQKLSWNNINSFPLSTFNWKALDGSQVLVHMPPANTYTAEANFGDVMRSLNQHKNLRDVPTGLLLFGHGDGGGGPKEEMLEKLRRCRGIANTTRAIPSVHLGKTVEDFYQEVLERSDYGRTLPTWTGEIYLEFHRGTYTTHADVKKWMRFSEIMIHDLELLATFLSVTTNYVYPTKEIHDLWEDIALCQFHDVLPGTCIGMVYYEEVYPMLLKVIKTLDELIKDALKHLDREGAAEIAAVNTLPWDRMELIEMSQSAVAALDIGSTVAKVTEGETVKFGFCTKTNRVVHKEEIQYPASIQKDDGVYLLRNGLLEARITKNGVLKSLYDIKNDREVIESTETAQSSGFGNQFVIFDDEALSFPAWDTEIYNLNKVRFLSDGEVVAVMSNALESKLVVRHTISEQSSIETTISLKGVTRGSEEESYLRFACNVKWHEFYKFLKVQFPVTVCTPQFALYETQFGVTQRPTHWNTTWDIAKFEVCHHKFMDLSEHNYGVSILNNSKYGAAVHGNLMRLSLLRAPKAPDDKADMGNHHFEYALYPHRGPLNANVVRLAHNFNYRLLPHLGSSKAVKSLLETVTLSGDSSLVLSNIKRAEHDADINVYANIESNGARSKSIVVRVFESLGGASRGKLHFHGIKVAQVLKTNALEEDGQEVELVDGAVSMHLRSFEISTYKVVLSC</sequence>
<dbReference type="GO" id="GO:0000329">
    <property type="term" value="C:fungal-type vacuole membrane"/>
    <property type="evidence" value="ECO:0007669"/>
    <property type="project" value="TreeGrafter"/>
</dbReference>
<evidence type="ECO:0000256" key="7">
    <source>
        <dbReference type="ARBA" id="ARBA00054985"/>
    </source>
</evidence>
<dbReference type="GO" id="GO:0030246">
    <property type="term" value="F:carbohydrate binding"/>
    <property type="evidence" value="ECO:0007669"/>
    <property type="project" value="InterPro"/>
</dbReference>
<dbReference type="Pfam" id="PF22907">
    <property type="entry name" value="Ams1-like_1st"/>
    <property type="match status" value="1"/>
</dbReference>
<dbReference type="InterPro" id="IPR041147">
    <property type="entry name" value="GH38_C"/>
</dbReference>
<dbReference type="FunFam" id="3.20.110.10:FF:000002">
    <property type="entry name" value="alpha-mannosidase 2C1 isoform X1"/>
    <property type="match status" value="1"/>
</dbReference>
<evidence type="ECO:0000313" key="11">
    <source>
        <dbReference type="Proteomes" id="UP000268321"/>
    </source>
</evidence>
<dbReference type="Pfam" id="PF07748">
    <property type="entry name" value="Glyco_hydro_38C"/>
    <property type="match status" value="1"/>
</dbReference>
<dbReference type="SUPFAM" id="SSF88713">
    <property type="entry name" value="Glycoside hydrolase/deacetylase"/>
    <property type="match status" value="1"/>
</dbReference>
<dbReference type="Gene3D" id="2.70.98.30">
    <property type="entry name" value="Golgi alpha-mannosidase II, domain 4"/>
    <property type="match status" value="1"/>
</dbReference>
<dbReference type="AlphaFoldDB" id="A0A4P9ZJ01"/>
<dbReference type="InterPro" id="IPR028995">
    <property type="entry name" value="Glyco_hydro_57/38_cen_sf"/>
</dbReference>
<dbReference type="InterPro" id="IPR054723">
    <property type="entry name" value="Ams1-like_N"/>
</dbReference>
<comment type="similarity">
    <text evidence="2">Belongs to the glycosyl hydrolase 38 family.</text>
</comment>
<dbReference type="InterPro" id="IPR037094">
    <property type="entry name" value="Glyco_hydro_38_cen_sf"/>
</dbReference>
<protein>
    <recommendedName>
        <fullName evidence="8">Alpha-mannosidase</fullName>
        <ecNumber evidence="3">3.2.1.24</ecNumber>
    </recommendedName>
</protein>
<dbReference type="SUPFAM" id="SSF74650">
    <property type="entry name" value="Galactose mutarotase-like"/>
    <property type="match status" value="1"/>
</dbReference>
<keyword evidence="6" id="KW-0326">Glycosidase</keyword>
<dbReference type="InterPro" id="IPR011682">
    <property type="entry name" value="Glyco_hydro_38_C"/>
</dbReference>
<dbReference type="PANTHER" id="PTHR46017">
    <property type="entry name" value="ALPHA-MANNOSIDASE 2C1"/>
    <property type="match status" value="1"/>
</dbReference>
<feature type="domain" description="Glycoside hydrolase family 38 central" evidence="9">
    <location>
        <begin position="550"/>
        <end position="628"/>
    </location>
</feature>
<dbReference type="EC" id="3.2.1.24" evidence="3"/>
<evidence type="ECO:0000256" key="2">
    <source>
        <dbReference type="ARBA" id="ARBA00009792"/>
    </source>
</evidence>
<dbReference type="PANTHER" id="PTHR46017:SF1">
    <property type="entry name" value="ALPHA-MANNOSIDASE 2C1"/>
    <property type="match status" value="1"/>
</dbReference>
<organism evidence="10 11">
    <name type="scientific">Metschnikowia bicuspidata</name>
    <dbReference type="NCBI Taxonomy" id="27322"/>
    <lineage>
        <taxon>Eukaryota</taxon>
        <taxon>Fungi</taxon>
        <taxon>Dikarya</taxon>
        <taxon>Ascomycota</taxon>
        <taxon>Saccharomycotina</taxon>
        <taxon>Pichiomycetes</taxon>
        <taxon>Metschnikowiaceae</taxon>
        <taxon>Metschnikowia</taxon>
    </lineage>
</organism>
<comment type="catalytic activity">
    <reaction evidence="1">
        <text>Hydrolysis of terminal, non-reducing alpha-D-mannose residues in alpha-D-mannosides.</text>
        <dbReference type="EC" id="3.2.1.24"/>
    </reaction>
</comment>
<dbReference type="OrthoDB" id="10261055at2759"/>
<dbReference type="EMBL" id="ML004431">
    <property type="protein sequence ID" value="RKP32462.1"/>
    <property type="molecule type" value="Genomic_DNA"/>
</dbReference>
<dbReference type="InterPro" id="IPR015341">
    <property type="entry name" value="Glyco_hydro_38_cen"/>
</dbReference>
<evidence type="ECO:0000256" key="1">
    <source>
        <dbReference type="ARBA" id="ARBA00000365"/>
    </source>
</evidence>
<dbReference type="Gene3D" id="3.20.110.10">
    <property type="entry name" value="Glycoside hydrolase 38, N terminal domain"/>
    <property type="match status" value="1"/>
</dbReference>
<dbReference type="Pfam" id="PF17677">
    <property type="entry name" value="Glyco_hydro38C2"/>
    <property type="match status" value="1"/>
</dbReference>
<dbReference type="Proteomes" id="UP000268321">
    <property type="component" value="Unassembled WGS sequence"/>
</dbReference>